<keyword evidence="1" id="KW-0472">Membrane</keyword>
<protein>
    <submittedName>
        <fullName evidence="2">Uncharacterized protein</fullName>
    </submittedName>
</protein>
<proteinExistence type="predicted"/>
<keyword evidence="1" id="KW-0812">Transmembrane</keyword>
<dbReference type="EMBL" id="JALLPJ020000512">
    <property type="protein sequence ID" value="KAL3789978.1"/>
    <property type="molecule type" value="Genomic_DNA"/>
</dbReference>
<feature type="transmembrane region" description="Helical" evidence="1">
    <location>
        <begin position="53"/>
        <end position="73"/>
    </location>
</feature>
<dbReference type="InterPro" id="IPR016024">
    <property type="entry name" value="ARM-type_fold"/>
</dbReference>
<reference evidence="2 3" key="1">
    <citation type="submission" date="2024-10" db="EMBL/GenBank/DDBJ databases">
        <title>Updated reference genomes for cyclostephanoid diatoms.</title>
        <authorList>
            <person name="Roberts W.R."/>
            <person name="Alverson A.J."/>
        </authorList>
    </citation>
    <scope>NUCLEOTIDE SEQUENCE [LARGE SCALE GENOMIC DNA]</scope>
    <source>
        <strain evidence="2 3">AJA010-31</strain>
    </source>
</reference>
<evidence type="ECO:0000256" key="1">
    <source>
        <dbReference type="SAM" id="Phobius"/>
    </source>
</evidence>
<evidence type="ECO:0000313" key="3">
    <source>
        <dbReference type="Proteomes" id="UP001530400"/>
    </source>
</evidence>
<dbReference type="AlphaFoldDB" id="A0ABD3PQ66"/>
<dbReference type="Proteomes" id="UP001530400">
    <property type="component" value="Unassembled WGS sequence"/>
</dbReference>
<organism evidence="2 3">
    <name type="scientific">Cyclotella atomus</name>
    <dbReference type="NCBI Taxonomy" id="382360"/>
    <lineage>
        <taxon>Eukaryota</taxon>
        <taxon>Sar</taxon>
        <taxon>Stramenopiles</taxon>
        <taxon>Ochrophyta</taxon>
        <taxon>Bacillariophyta</taxon>
        <taxon>Coscinodiscophyceae</taxon>
        <taxon>Thalassiosirophycidae</taxon>
        <taxon>Stephanodiscales</taxon>
        <taxon>Stephanodiscaceae</taxon>
        <taxon>Cyclotella</taxon>
    </lineage>
</organism>
<keyword evidence="3" id="KW-1185">Reference proteome</keyword>
<comment type="caution">
    <text evidence="2">The sequence shown here is derived from an EMBL/GenBank/DDBJ whole genome shotgun (WGS) entry which is preliminary data.</text>
</comment>
<sequence>MSVPVPRHLSLRLRYDLLMKGTINDNAPWEILIPSSFFAASAICYMEPKLAPSLLFALLAFATVFISPMIAFLTKPAAEGFTITMTDAINTITNDTYSEQRDQIFNAIASLLSQSFQSTALKAALKESLVSSLTDEDLQDATLNTLQNALIKASENEGMRSAALNIIRQAFIQALNDEEFVRDLMSSIVGALVQASKEEELTCAILDVVTRAVSQALADEKFTREIRGAVKDTLQDGDIYKSGVKGIFSAAFGGVGGGGAVNSAGDVQKSLMKKYDQNHQLK</sequence>
<name>A0ABD3PQ66_9STRA</name>
<keyword evidence="1" id="KW-1133">Transmembrane helix</keyword>
<accession>A0ABD3PQ66</accession>
<dbReference type="SUPFAM" id="SSF48371">
    <property type="entry name" value="ARM repeat"/>
    <property type="match status" value="1"/>
</dbReference>
<gene>
    <name evidence="2" type="ORF">ACHAWO_002032</name>
</gene>
<evidence type="ECO:0000313" key="2">
    <source>
        <dbReference type="EMBL" id="KAL3789978.1"/>
    </source>
</evidence>